<dbReference type="RefSeq" id="WP_308717366.1">
    <property type="nucleotide sequence ID" value="NZ_JAVHUY010000051.1"/>
</dbReference>
<keyword evidence="10" id="KW-1185">Reference proteome</keyword>
<dbReference type="PANTHER" id="PTHR43386:SF1">
    <property type="entry name" value="D,D-DIPEPTIDE TRANSPORT SYSTEM PERMEASE PROTEIN DDPC-RELATED"/>
    <property type="match status" value="1"/>
</dbReference>
<dbReference type="PROSITE" id="PS50928">
    <property type="entry name" value="ABC_TM1"/>
    <property type="match status" value="1"/>
</dbReference>
<keyword evidence="4 7" id="KW-0812">Transmembrane</keyword>
<keyword evidence="2 7" id="KW-0813">Transport</keyword>
<dbReference type="SUPFAM" id="SSF161098">
    <property type="entry name" value="MetI-like"/>
    <property type="match status" value="1"/>
</dbReference>
<keyword evidence="5 7" id="KW-1133">Transmembrane helix</keyword>
<evidence type="ECO:0000256" key="2">
    <source>
        <dbReference type="ARBA" id="ARBA00022448"/>
    </source>
</evidence>
<feature type="domain" description="ABC transmembrane type-1" evidence="8">
    <location>
        <begin position="95"/>
        <end position="284"/>
    </location>
</feature>
<dbReference type="InterPro" id="IPR000515">
    <property type="entry name" value="MetI-like"/>
</dbReference>
<dbReference type="Pfam" id="PF00528">
    <property type="entry name" value="BPD_transp_1"/>
    <property type="match status" value="1"/>
</dbReference>
<evidence type="ECO:0000256" key="3">
    <source>
        <dbReference type="ARBA" id="ARBA00022475"/>
    </source>
</evidence>
<dbReference type="Proteomes" id="UP001230908">
    <property type="component" value="Unassembled WGS sequence"/>
</dbReference>
<name>A0ABU0ZSV1_9ACTN</name>
<evidence type="ECO:0000256" key="4">
    <source>
        <dbReference type="ARBA" id="ARBA00022692"/>
    </source>
</evidence>
<proteinExistence type="inferred from homology"/>
<evidence type="ECO:0000256" key="6">
    <source>
        <dbReference type="ARBA" id="ARBA00023136"/>
    </source>
</evidence>
<feature type="transmembrane region" description="Helical" evidence="7">
    <location>
        <begin position="144"/>
        <end position="169"/>
    </location>
</feature>
<comment type="subcellular location">
    <subcellularLocation>
        <location evidence="1 7">Cell membrane</location>
        <topology evidence="1 7">Multi-pass membrane protein</topology>
    </subcellularLocation>
</comment>
<feature type="transmembrane region" description="Helical" evidence="7">
    <location>
        <begin position="29"/>
        <end position="51"/>
    </location>
</feature>
<accession>A0ABU0ZSV1</accession>
<dbReference type="PANTHER" id="PTHR43386">
    <property type="entry name" value="OLIGOPEPTIDE TRANSPORT SYSTEM PERMEASE PROTEIN APPC"/>
    <property type="match status" value="1"/>
</dbReference>
<reference evidence="9 10" key="1">
    <citation type="submission" date="2023-08" db="EMBL/GenBank/DDBJ databases">
        <title>Phytohabitans sansha sp. nov., isolated from marine sediment.</title>
        <authorList>
            <person name="Zhao Y."/>
            <person name="Yi K."/>
        </authorList>
    </citation>
    <scope>NUCLEOTIDE SEQUENCE [LARGE SCALE GENOMIC DNA]</scope>
    <source>
        <strain evidence="9 10">ZYX-F-186</strain>
    </source>
</reference>
<feature type="transmembrane region" description="Helical" evidence="7">
    <location>
        <begin position="97"/>
        <end position="123"/>
    </location>
</feature>
<protein>
    <submittedName>
        <fullName evidence="9">ABC transporter permease</fullName>
    </submittedName>
</protein>
<feature type="transmembrane region" description="Helical" evidence="7">
    <location>
        <begin position="261"/>
        <end position="283"/>
    </location>
</feature>
<dbReference type="InterPro" id="IPR050366">
    <property type="entry name" value="BP-dependent_transpt_permease"/>
</dbReference>
<evidence type="ECO:0000256" key="7">
    <source>
        <dbReference type="RuleBase" id="RU363032"/>
    </source>
</evidence>
<sequence>MDQTPAPPADPVPARRTPRLRRNPLRGRLWVLWVAVLGVIALWAVAGNLLAPMDPYAQLPAVRLLPPLARTEAGLHLLGTDALGRDLFSQIVVASRLTLLIGTCATLIGLAVGAVVGICAGYFGGWIDRVAMRLTEAQTAMPMFLFAILLMAVAGPSVANLIALLPTFIWPTVARVIRAETLRLRTEPFVVGAIALGANRRQVVFNHLLPNLTPRLAVLFVIDVGQIVLAEAGLSFLGAGVQEPDLTWGVLIAEGRPYLAVAWWLTVMPGLALAAAVLSVSMLSREMERRSQT</sequence>
<evidence type="ECO:0000256" key="5">
    <source>
        <dbReference type="ARBA" id="ARBA00022989"/>
    </source>
</evidence>
<dbReference type="EMBL" id="JAVHUY010000051">
    <property type="protein sequence ID" value="MDQ7910113.1"/>
    <property type="molecule type" value="Genomic_DNA"/>
</dbReference>
<comment type="similarity">
    <text evidence="7">Belongs to the binding-protein-dependent transport system permease family.</text>
</comment>
<dbReference type="InterPro" id="IPR035906">
    <property type="entry name" value="MetI-like_sf"/>
</dbReference>
<keyword evidence="6 7" id="KW-0472">Membrane</keyword>
<evidence type="ECO:0000256" key="1">
    <source>
        <dbReference type="ARBA" id="ARBA00004651"/>
    </source>
</evidence>
<keyword evidence="3" id="KW-1003">Cell membrane</keyword>
<dbReference type="Gene3D" id="1.10.3720.10">
    <property type="entry name" value="MetI-like"/>
    <property type="match status" value="1"/>
</dbReference>
<evidence type="ECO:0000313" key="10">
    <source>
        <dbReference type="Proteomes" id="UP001230908"/>
    </source>
</evidence>
<dbReference type="CDD" id="cd06261">
    <property type="entry name" value="TM_PBP2"/>
    <property type="match status" value="1"/>
</dbReference>
<organism evidence="9 10">
    <name type="scientific">Phytohabitans maris</name>
    <dbReference type="NCBI Taxonomy" id="3071409"/>
    <lineage>
        <taxon>Bacteria</taxon>
        <taxon>Bacillati</taxon>
        <taxon>Actinomycetota</taxon>
        <taxon>Actinomycetes</taxon>
        <taxon>Micromonosporales</taxon>
        <taxon>Micromonosporaceae</taxon>
    </lineage>
</organism>
<evidence type="ECO:0000259" key="8">
    <source>
        <dbReference type="PROSITE" id="PS50928"/>
    </source>
</evidence>
<gene>
    <name evidence="9" type="ORF">RB614_37015</name>
</gene>
<evidence type="ECO:0000313" key="9">
    <source>
        <dbReference type="EMBL" id="MDQ7910113.1"/>
    </source>
</evidence>
<comment type="caution">
    <text evidence="9">The sequence shown here is derived from an EMBL/GenBank/DDBJ whole genome shotgun (WGS) entry which is preliminary data.</text>
</comment>